<feature type="binding site" evidence="6">
    <location>
        <position position="63"/>
    </location>
    <ligand>
        <name>NAD(+)</name>
        <dbReference type="ChEBI" id="CHEBI:57540"/>
    </ligand>
</feature>
<dbReference type="RefSeq" id="WP_140459137.1">
    <property type="nucleotide sequence ID" value="NZ_BAABFI010000004.1"/>
</dbReference>
<feature type="binding site" evidence="6">
    <location>
        <position position="143"/>
    </location>
    <ligand>
        <name>NAD(+)</name>
        <dbReference type="ChEBI" id="CHEBI:57540"/>
    </ligand>
</feature>
<feature type="binding site" evidence="6">
    <location>
        <begin position="58"/>
        <end position="59"/>
    </location>
    <ligand>
        <name>NAD(+)</name>
        <dbReference type="ChEBI" id="CHEBI:57540"/>
    </ligand>
</feature>
<dbReference type="EC" id="2.7.1.23" evidence="6"/>
<comment type="catalytic activity">
    <reaction evidence="5 6">
        <text>NAD(+) + ATP = ADP + NADP(+) + H(+)</text>
        <dbReference type="Rhea" id="RHEA:18629"/>
        <dbReference type="ChEBI" id="CHEBI:15378"/>
        <dbReference type="ChEBI" id="CHEBI:30616"/>
        <dbReference type="ChEBI" id="CHEBI:57540"/>
        <dbReference type="ChEBI" id="CHEBI:58349"/>
        <dbReference type="ChEBI" id="CHEBI:456216"/>
        <dbReference type="EC" id="2.7.1.23"/>
    </reaction>
</comment>
<dbReference type="EMBL" id="BONN01000002">
    <property type="protein sequence ID" value="GIG31576.1"/>
    <property type="molecule type" value="Genomic_DNA"/>
</dbReference>
<dbReference type="Gene3D" id="3.40.50.10330">
    <property type="entry name" value="Probable inorganic polyphosphate/atp-NAD kinase, domain 1"/>
    <property type="match status" value="1"/>
</dbReference>
<proteinExistence type="inferred from homology"/>
<dbReference type="Pfam" id="PF01513">
    <property type="entry name" value="NAD_kinase"/>
    <property type="match status" value="1"/>
</dbReference>
<keyword evidence="6" id="KW-0547">Nucleotide-binding</keyword>
<comment type="caution">
    <text evidence="8">The sequence shown here is derived from an EMBL/GenBank/DDBJ whole genome shotgun (WGS) entry which is preliminary data.</text>
</comment>
<accession>A0ABQ4D777</accession>
<dbReference type="InterPro" id="IPR017437">
    <property type="entry name" value="ATP-NAD_kinase_PpnK-typ_C"/>
</dbReference>
<dbReference type="Proteomes" id="UP000618382">
    <property type="component" value="Unassembled WGS sequence"/>
</dbReference>
<comment type="caution">
    <text evidence="6">Lacks conserved residue(s) required for the propagation of feature annotation.</text>
</comment>
<comment type="function">
    <text evidence="6">Involved in the regulation of the intracellular balance of NAD and NADP, and is a key enzyme in the biosynthesis of NADP. Catalyzes specifically the phosphorylation on 2'-hydroxyl of the adenosine moiety of NAD to yield NADP.</text>
</comment>
<keyword evidence="1 6" id="KW-0808">Transferase</keyword>
<comment type="subcellular location">
    <subcellularLocation>
        <location evidence="6">Cytoplasm</location>
    </subcellularLocation>
</comment>
<feature type="region of interest" description="Disordered" evidence="7">
    <location>
        <begin position="276"/>
        <end position="326"/>
    </location>
</feature>
<feature type="binding site" evidence="6">
    <location>
        <position position="162"/>
    </location>
    <ligand>
        <name>NAD(+)</name>
        <dbReference type="ChEBI" id="CHEBI:57540"/>
    </ligand>
</feature>
<evidence type="ECO:0000256" key="6">
    <source>
        <dbReference type="HAMAP-Rule" id="MF_00361"/>
    </source>
</evidence>
<feature type="compositionally biased region" description="Basic and acidic residues" evidence="7">
    <location>
        <begin position="317"/>
        <end position="326"/>
    </location>
</feature>
<evidence type="ECO:0000256" key="4">
    <source>
        <dbReference type="ARBA" id="ARBA00023027"/>
    </source>
</evidence>
<dbReference type="InterPro" id="IPR017438">
    <property type="entry name" value="ATP-NAD_kinase_N"/>
</dbReference>
<name>A0ABQ4D777_9CELL</name>
<dbReference type="InterPro" id="IPR002504">
    <property type="entry name" value="NADK"/>
</dbReference>
<comment type="cofactor">
    <cofactor evidence="6">
        <name>a divalent metal cation</name>
        <dbReference type="ChEBI" id="CHEBI:60240"/>
    </cofactor>
</comment>
<gene>
    <name evidence="6 8" type="primary">nadK</name>
    <name evidence="8" type="ORF">Col01nite_07350</name>
</gene>
<feature type="binding site" evidence="6">
    <location>
        <begin position="132"/>
        <end position="133"/>
    </location>
    <ligand>
        <name>NAD(+)</name>
        <dbReference type="ChEBI" id="CHEBI:57540"/>
    </ligand>
</feature>
<dbReference type="CDD" id="cd01653">
    <property type="entry name" value="GATase1"/>
    <property type="match status" value="1"/>
</dbReference>
<dbReference type="PANTHER" id="PTHR20275:SF0">
    <property type="entry name" value="NAD KINASE"/>
    <property type="match status" value="1"/>
</dbReference>
<sequence length="326" mass="34397">MTRRALVVRHTGRPEAQEAYETVVDALRAAGVEAVVASPDGPREPLPDFELAIVLGGDGTLLRAAELTRGTDVPLLGVNLGHVGFLAEIEPADVGTAVQRLAAGDYVVEERATLDVRVIDPDGPVRTGWALNEAALEKTDPARMIEVVLEVDGRPLSAFGCDGVVAASSTGSTAHAFSAGGPVVWPDVDAMILVPLAAHALFARPLVLGRASTLAVEVVDRSPSASVLTCDGRRQLSVPRGARVEVQVSGTPVRFARLNPAPFVTRLVHKFDLPVVGWRGSTDDPPRADPRHDARRDDATRGDATQHGGPHPGPQTHDGREDGGER</sequence>
<keyword evidence="3 6" id="KW-0521">NADP</keyword>
<keyword evidence="6" id="KW-0963">Cytoplasm</keyword>
<protein>
    <recommendedName>
        <fullName evidence="6">NAD kinase</fullName>
        <ecNumber evidence="6">2.7.1.23</ecNumber>
    </recommendedName>
    <alternativeName>
        <fullName evidence="6">ATP-dependent NAD kinase</fullName>
    </alternativeName>
</protein>
<evidence type="ECO:0000313" key="9">
    <source>
        <dbReference type="Proteomes" id="UP000618382"/>
    </source>
</evidence>
<dbReference type="NCBIfam" id="NF002892">
    <property type="entry name" value="PRK03372.1"/>
    <property type="match status" value="1"/>
</dbReference>
<evidence type="ECO:0000256" key="5">
    <source>
        <dbReference type="ARBA" id="ARBA00047925"/>
    </source>
</evidence>
<dbReference type="PANTHER" id="PTHR20275">
    <property type="entry name" value="NAD KINASE"/>
    <property type="match status" value="1"/>
</dbReference>
<reference evidence="8 9" key="1">
    <citation type="submission" date="2021-01" db="EMBL/GenBank/DDBJ databases">
        <title>Whole genome shotgun sequence of Cellulomonas oligotrophica NBRC 109435.</title>
        <authorList>
            <person name="Komaki H."/>
            <person name="Tamura T."/>
        </authorList>
    </citation>
    <scope>NUCLEOTIDE SEQUENCE [LARGE SCALE GENOMIC DNA]</scope>
    <source>
        <strain evidence="8 9">NBRC 109435</strain>
    </source>
</reference>
<keyword evidence="6" id="KW-0067">ATP-binding</keyword>
<keyword evidence="2 6" id="KW-0418">Kinase</keyword>
<organism evidence="8 9">
    <name type="scientific">Cellulomonas oligotrophica</name>
    <dbReference type="NCBI Taxonomy" id="931536"/>
    <lineage>
        <taxon>Bacteria</taxon>
        <taxon>Bacillati</taxon>
        <taxon>Actinomycetota</taxon>
        <taxon>Actinomycetes</taxon>
        <taxon>Micrococcales</taxon>
        <taxon>Cellulomonadaceae</taxon>
        <taxon>Cellulomonas</taxon>
    </lineage>
</organism>
<dbReference type="GO" id="GO:0016301">
    <property type="term" value="F:kinase activity"/>
    <property type="evidence" value="ECO:0007669"/>
    <property type="project" value="UniProtKB-KW"/>
</dbReference>
<feature type="binding site" evidence="6">
    <location>
        <begin position="173"/>
        <end position="178"/>
    </location>
    <ligand>
        <name>NAD(+)</name>
        <dbReference type="ChEBI" id="CHEBI:57540"/>
    </ligand>
</feature>
<evidence type="ECO:0000313" key="8">
    <source>
        <dbReference type="EMBL" id="GIG31576.1"/>
    </source>
</evidence>
<evidence type="ECO:0000256" key="2">
    <source>
        <dbReference type="ARBA" id="ARBA00022777"/>
    </source>
</evidence>
<dbReference type="Pfam" id="PF20143">
    <property type="entry name" value="NAD_kinase_C"/>
    <property type="match status" value="1"/>
</dbReference>
<dbReference type="HAMAP" id="MF_00361">
    <property type="entry name" value="NAD_kinase"/>
    <property type="match status" value="1"/>
</dbReference>
<feature type="compositionally biased region" description="Basic and acidic residues" evidence="7">
    <location>
        <begin position="281"/>
        <end position="301"/>
    </location>
</feature>
<feature type="binding site" evidence="6">
    <location>
        <position position="197"/>
    </location>
    <ligand>
        <name>NAD(+)</name>
        <dbReference type="ChEBI" id="CHEBI:57540"/>
    </ligand>
</feature>
<dbReference type="InterPro" id="IPR016064">
    <property type="entry name" value="NAD/diacylglycerol_kinase_sf"/>
</dbReference>
<keyword evidence="4 6" id="KW-0520">NAD</keyword>
<dbReference type="SUPFAM" id="SSF111331">
    <property type="entry name" value="NAD kinase/diacylglycerol kinase-like"/>
    <property type="match status" value="1"/>
</dbReference>
<feature type="active site" description="Proton acceptor" evidence="6">
    <location>
        <position position="58"/>
    </location>
</feature>
<evidence type="ECO:0000256" key="1">
    <source>
        <dbReference type="ARBA" id="ARBA00022679"/>
    </source>
</evidence>
<dbReference type="Gene3D" id="2.60.200.30">
    <property type="entry name" value="Probable inorganic polyphosphate/atp-NAD kinase, domain 2"/>
    <property type="match status" value="1"/>
</dbReference>
<comment type="similarity">
    <text evidence="6">Belongs to the NAD kinase family.</text>
</comment>
<keyword evidence="9" id="KW-1185">Reference proteome</keyword>
<evidence type="ECO:0000256" key="3">
    <source>
        <dbReference type="ARBA" id="ARBA00022857"/>
    </source>
</evidence>
<evidence type="ECO:0000256" key="7">
    <source>
        <dbReference type="SAM" id="MobiDB-lite"/>
    </source>
</evidence>